<dbReference type="AlphaFoldDB" id="A0A392SDZ1"/>
<reference evidence="1 2" key="1">
    <citation type="journal article" date="2018" name="Front. Plant Sci.">
        <title>Red Clover (Trifolium pratense) and Zigzag Clover (T. medium) - A Picture of Genomic Similarities and Differences.</title>
        <authorList>
            <person name="Dluhosova J."/>
            <person name="Istvanek J."/>
            <person name="Nedelnik J."/>
            <person name="Repkova J."/>
        </authorList>
    </citation>
    <scope>NUCLEOTIDE SEQUENCE [LARGE SCALE GENOMIC DNA]</scope>
    <source>
        <strain evidence="2">cv. 10/8</strain>
        <tissue evidence="1">Leaf</tissue>
    </source>
</reference>
<proteinExistence type="predicted"/>
<evidence type="ECO:0000313" key="2">
    <source>
        <dbReference type="Proteomes" id="UP000265520"/>
    </source>
</evidence>
<name>A0A392SDZ1_9FABA</name>
<accession>A0A392SDZ1</accession>
<evidence type="ECO:0000313" key="1">
    <source>
        <dbReference type="EMBL" id="MCI46627.1"/>
    </source>
</evidence>
<protein>
    <submittedName>
        <fullName evidence="1">Uncharacterized protein</fullName>
    </submittedName>
</protein>
<feature type="non-terminal residue" evidence="1">
    <location>
        <position position="31"/>
    </location>
</feature>
<comment type="caution">
    <text evidence="1">The sequence shown here is derived from an EMBL/GenBank/DDBJ whole genome shotgun (WGS) entry which is preliminary data.</text>
</comment>
<keyword evidence="2" id="KW-1185">Reference proteome</keyword>
<dbReference type="EMBL" id="LXQA010360158">
    <property type="protein sequence ID" value="MCI46627.1"/>
    <property type="molecule type" value="Genomic_DNA"/>
</dbReference>
<organism evidence="1 2">
    <name type="scientific">Trifolium medium</name>
    <dbReference type="NCBI Taxonomy" id="97028"/>
    <lineage>
        <taxon>Eukaryota</taxon>
        <taxon>Viridiplantae</taxon>
        <taxon>Streptophyta</taxon>
        <taxon>Embryophyta</taxon>
        <taxon>Tracheophyta</taxon>
        <taxon>Spermatophyta</taxon>
        <taxon>Magnoliopsida</taxon>
        <taxon>eudicotyledons</taxon>
        <taxon>Gunneridae</taxon>
        <taxon>Pentapetalae</taxon>
        <taxon>rosids</taxon>
        <taxon>fabids</taxon>
        <taxon>Fabales</taxon>
        <taxon>Fabaceae</taxon>
        <taxon>Papilionoideae</taxon>
        <taxon>50 kb inversion clade</taxon>
        <taxon>NPAAA clade</taxon>
        <taxon>Hologalegina</taxon>
        <taxon>IRL clade</taxon>
        <taxon>Trifolieae</taxon>
        <taxon>Trifolium</taxon>
    </lineage>
</organism>
<sequence length="31" mass="3434">MKEPYLAAIPIREKQRSSFQATSVVAAMVNP</sequence>
<dbReference type="Proteomes" id="UP000265520">
    <property type="component" value="Unassembled WGS sequence"/>
</dbReference>